<evidence type="ECO:0000256" key="4">
    <source>
        <dbReference type="ARBA" id="ARBA00020295"/>
    </source>
</evidence>
<feature type="domain" description="MalQ N-terminal beta-sandwich" evidence="11">
    <location>
        <begin position="43"/>
        <end position="111"/>
    </location>
</feature>
<gene>
    <name evidence="12" type="ORF">B0188_01080</name>
</gene>
<keyword evidence="5 10" id="KW-0328">Glycosyltransferase</keyword>
<comment type="catalytic activity">
    <reaction evidence="1 10">
        <text>Transfers a segment of a (1-&gt;4)-alpha-D-glucan to a new position in an acceptor, which may be glucose or a (1-&gt;4)-alpha-D-glucan.</text>
        <dbReference type="EC" id="2.4.1.25"/>
    </reaction>
</comment>
<evidence type="ECO:0000256" key="1">
    <source>
        <dbReference type="ARBA" id="ARBA00000439"/>
    </source>
</evidence>
<dbReference type="InterPro" id="IPR017853">
    <property type="entry name" value="GH"/>
</dbReference>
<reference evidence="12 13" key="1">
    <citation type="submission" date="2017-02" db="EMBL/GenBank/DDBJ databases">
        <title>Draft genome sequence of Haemophilus felis CCUG 31170 type strain.</title>
        <authorList>
            <person name="Engstrom-Jakobsson H."/>
            <person name="Salva-Serra F."/>
            <person name="Thorell K."/>
            <person name="Gonzales-Siles L."/>
            <person name="Karlsson R."/>
            <person name="Boulund F."/>
            <person name="Engstrand L."/>
            <person name="Kristiansson E."/>
            <person name="Moore E."/>
        </authorList>
    </citation>
    <scope>NUCLEOTIDE SEQUENCE [LARGE SCALE GENOMIC DNA]</scope>
    <source>
        <strain evidence="12 13">CCUG 31170</strain>
    </source>
</reference>
<dbReference type="NCBIfam" id="NF008274">
    <property type="entry name" value="PRK11052.1"/>
    <property type="match status" value="1"/>
</dbReference>
<evidence type="ECO:0000256" key="5">
    <source>
        <dbReference type="ARBA" id="ARBA00022676"/>
    </source>
</evidence>
<keyword evidence="6 10" id="KW-0808">Transferase</keyword>
<dbReference type="EC" id="2.4.1.25" evidence="3 10"/>
<dbReference type="AlphaFoldDB" id="A0A1T0BAT0"/>
<evidence type="ECO:0000256" key="8">
    <source>
        <dbReference type="ARBA" id="ARBA00031423"/>
    </source>
</evidence>
<dbReference type="STRING" id="123822.B0188_01080"/>
<dbReference type="NCBIfam" id="TIGR00217">
    <property type="entry name" value="malQ"/>
    <property type="match status" value="1"/>
</dbReference>
<evidence type="ECO:0000256" key="10">
    <source>
        <dbReference type="RuleBase" id="RU361207"/>
    </source>
</evidence>
<name>A0A1T0BAT0_9PAST</name>
<dbReference type="Gene3D" id="3.20.20.80">
    <property type="entry name" value="Glycosidases"/>
    <property type="match status" value="1"/>
</dbReference>
<dbReference type="GO" id="GO:0004134">
    <property type="term" value="F:4-alpha-glucanotransferase activity"/>
    <property type="evidence" value="ECO:0007669"/>
    <property type="project" value="UniProtKB-EC"/>
</dbReference>
<accession>A0A1T0BAT0</accession>
<evidence type="ECO:0000259" key="11">
    <source>
        <dbReference type="Pfam" id="PF21226"/>
    </source>
</evidence>
<dbReference type="InterPro" id="IPR048458">
    <property type="entry name" value="MalQ_N"/>
</dbReference>
<evidence type="ECO:0000313" key="12">
    <source>
        <dbReference type="EMBL" id="OOS07144.1"/>
    </source>
</evidence>
<dbReference type="SUPFAM" id="SSF51445">
    <property type="entry name" value="(Trans)glycosidases"/>
    <property type="match status" value="1"/>
</dbReference>
<evidence type="ECO:0000256" key="2">
    <source>
        <dbReference type="ARBA" id="ARBA00005684"/>
    </source>
</evidence>
<evidence type="ECO:0000256" key="3">
    <source>
        <dbReference type="ARBA" id="ARBA00012560"/>
    </source>
</evidence>
<dbReference type="Pfam" id="PF21226">
    <property type="entry name" value="MalQ_N"/>
    <property type="match status" value="1"/>
</dbReference>
<keyword evidence="7 10" id="KW-0119">Carbohydrate metabolism</keyword>
<proteinExistence type="inferred from homology"/>
<comment type="similarity">
    <text evidence="2 10">Belongs to the disproportionating enzyme family.</text>
</comment>
<evidence type="ECO:0000256" key="6">
    <source>
        <dbReference type="ARBA" id="ARBA00022679"/>
    </source>
</evidence>
<sequence length="664" mass="76587">MNQQHPYINPFFLNEHGQQVYPCQDVYHRIAELLGTPKPTLDLPPVKVVQQGKEIVFELTENANSNWQLTLEDGNVLQGKCQTQLKLPKNLALGYHQLIVGNISCRIIVTPEKCFQPEALQQKKKLWGAILQLYTLRSECNWGIGDFTDLKFFLSKLAERGGDFVGLNPIHSLFPANPESASPYSPSSRLWQNILYIDVTAIDAFQQSPDAQAWFYSEDIQRQLNEARAKNYVDYSQVIWLKLEGLRRAYNQFKYWDQGEFEQFIAEHGELLKIQGTFDALHQWLSSQFSNQWGWSDWAAQYQDYHQQAVIQFQHEQSDLVRFYMWLQFVAQQQLKSCNEFAKKLNMPIGFYRDLAVGVADNGAETWADKELYVLGASVGAPPDVLAPQGQNWGLSPMHPDVLIQRGYQPFIDLLRANMKDCGALRIDHILGFARMWWVPKGDSAQNGLYVKYPLEDLLAILALESYRHQCLIIAEALGTVPEGMLEVLENKGILAYNIFYFEFDQNGSKPLANYPYQAMTTLSTHDLPTVQGYWKTFDFELGERFGVYPNPDVLNMLRKSRHDNKLMIRKAVEEVQYLEPDYMGITQTFNHQLQMYVADTNSVLFGTQPEDWLNMLEPVNIPGTSTEYPNWRRKLSRNTQDIFSDEGIRQLLDGINRKRKGTR</sequence>
<evidence type="ECO:0000313" key="13">
    <source>
        <dbReference type="Proteomes" id="UP000190023"/>
    </source>
</evidence>
<evidence type="ECO:0000256" key="9">
    <source>
        <dbReference type="ARBA" id="ARBA00031501"/>
    </source>
</evidence>
<dbReference type="InterPro" id="IPR003385">
    <property type="entry name" value="Glyco_hydro_77"/>
</dbReference>
<organism evidence="12 13">
    <name type="scientific">[Haemophilus] felis</name>
    <dbReference type="NCBI Taxonomy" id="123822"/>
    <lineage>
        <taxon>Bacteria</taxon>
        <taxon>Pseudomonadati</taxon>
        <taxon>Pseudomonadota</taxon>
        <taxon>Gammaproteobacteria</taxon>
        <taxon>Pasteurellales</taxon>
        <taxon>Pasteurellaceae</taxon>
    </lineage>
</organism>
<evidence type="ECO:0000256" key="7">
    <source>
        <dbReference type="ARBA" id="ARBA00023277"/>
    </source>
</evidence>
<keyword evidence="13" id="KW-1185">Reference proteome</keyword>
<protein>
    <recommendedName>
        <fullName evidence="4 10">4-alpha-glucanotransferase</fullName>
        <ecNumber evidence="3 10">2.4.1.25</ecNumber>
    </recommendedName>
    <alternativeName>
        <fullName evidence="8 10">Amylomaltase</fullName>
    </alternativeName>
    <alternativeName>
        <fullName evidence="9 10">Disproportionating enzyme</fullName>
    </alternativeName>
</protein>
<comment type="caution">
    <text evidence="12">The sequence shown here is derived from an EMBL/GenBank/DDBJ whole genome shotgun (WGS) entry which is preliminary data.</text>
</comment>
<dbReference type="GO" id="GO:0005975">
    <property type="term" value="P:carbohydrate metabolic process"/>
    <property type="evidence" value="ECO:0007669"/>
    <property type="project" value="InterPro"/>
</dbReference>
<dbReference type="Proteomes" id="UP000190023">
    <property type="component" value="Unassembled WGS sequence"/>
</dbReference>
<dbReference type="PANTHER" id="PTHR32438:SF5">
    <property type="entry name" value="4-ALPHA-GLUCANOTRANSFERASE DPE1, CHLOROPLASTIC_AMYLOPLASTIC"/>
    <property type="match status" value="1"/>
</dbReference>
<dbReference type="OrthoDB" id="9763489at2"/>
<dbReference type="Pfam" id="PF02446">
    <property type="entry name" value="Glyco_hydro_77"/>
    <property type="match status" value="1"/>
</dbReference>
<dbReference type="EMBL" id="MUYB01000004">
    <property type="protein sequence ID" value="OOS07144.1"/>
    <property type="molecule type" value="Genomic_DNA"/>
</dbReference>
<dbReference type="PANTHER" id="PTHR32438">
    <property type="entry name" value="4-ALPHA-GLUCANOTRANSFERASE DPE1, CHLOROPLASTIC/AMYLOPLASTIC"/>
    <property type="match status" value="1"/>
</dbReference>